<keyword evidence="1" id="KW-0472">Membrane</keyword>
<evidence type="ECO:0000313" key="2">
    <source>
        <dbReference type="EMBL" id="ECQ2128367.1"/>
    </source>
</evidence>
<dbReference type="EMBL" id="AAMOTP010000011">
    <property type="protein sequence ID" value="EDJ5795028.1"/>
    <property type="molecule type" value="Genomic_DNA"/>
</dbReference>
<dbReference type="RefSeq" id="WP_079809152.1">
    <property type="nucleotide sequence ID" value="NZ_JAQSMD010000011.1"/>
</dbReference>
<accession>A0A612UR16</accession>
<dbReference type="AlphaFoldDB" id="A0A612UR16"/>
<protein>
    <submittedName>
        <fullName evidence="2">Uncharacterized protein</fullName>
    </submittedName>
</protein>
<feature type="transmembrane region" description="Helical" evidence="1">
    <location>
        <begin position="89"/>
        <end position="114"/>
    </location>
</feature>
<keyword evidence="1" id="KW-1133">Transmembrane helix</keyword>
<comment type="caution">
    <text evidence="2">The sequence shown here is derived from an EMBL/GenBank/DDBJ whole genome shotgun (WGS) entry which is preliminary data.</text>
</comment>
<sequence length="158" mass="17092">MRLILSATVLIFAILFLWQGLCFALKVGNGLLEAKSSIVSALTQNSEKVVCEPKTKCVELKQQTMKPAEKSPNVSTKGDSAMPNLSTDWLSASSLIAIVAFILGVGLTLILTLLKSAFHHPTDKNLNGQKTTDTIELATPLSELIMGVINYLKSKFSK</sequence>
<name>A0A612UR16_SALER</name>
<gene>
    <name evidence="2" type="ORF">FZ162_18710</name>
    <name evidence="3" type="ORF">GFE25_20210</name>
</gene>
<dbReference type="EMBL" id="AAKABP010000009">
    <property type="protein sequence ID" value="ECQ2128367.1"/>
    <property type="molecule type" value="Genomic_DNA"/>
</dbReference>
<evidence type="ECO:0000256" key="1">
    <source>
        <dbReference type="SAM" id="Phobius"/>
    </source>
</evidence>
<reference evidence="2" key="1">
    <citation type="submission" date="2019-08" db="EMBL/GenBank/DDBJ databases">
        <authorList>
            <consortium name="PulseNet: The National Subtyping Network for Foodborne Disease Surveillance"/>
            <person name="Tarr C.L."/>
            <person name="Trees E."/>
            <person name="Katz L.S."/>
            <person name="Carleton-Romer H.A."/>
            <person name="Stroika S."/>
            <person name="Kucerova Z."/>
            <person name="Roache K.F."/>
            <person name="Sabol A.L."/>
            <person name="Besser J."/>
            <person name="Gerner-Smidt P."/>
        </authorList>
    </citation>
    <scope>NUCLEOTIDE SEQUENCE</scope>
    <source>
        <strain evidence="2">PNUSAS094170</strain>
        <strain evidence="3">PNUSAS111760</strain>
    </source>
</reference>
<organism evidence="2">
    <name type="scientific">Salmonella enterica</name>
    <name type="common">Salmonella choleraesuis</name>
    <dbReference type="NCBI Taxonomy" id="28901"/>
    <lineage>
        <taxon>Bacteria</taxon>
        <taxon>Pseudomonadati</taxon>
        <taxon>Pseudomonadota</taxon>
        <taxon>Gammaproteobacteria</taxon>
        <taxon>Enterobacterales</taxon>
        <taxon>Enterobacteriaceae</taxon>
        <taxon>Salmonella</taxon>
    </lineage>
</organism>
<proteinExistence type="predicted"/>
<evidence type="ECO:0000313" key="3">
    <source>
        <dbReference type="EMBL" id="EDJ5795028.1"/>
    </source>
</evidence>
<keyword evidence="1" id="KW-0812">Transmembrane</keyword>